<name>A0A1I4T2J3_PSUAM</name>
<reference evidence="7 8" key="1">
    <citation type="submission" date="2016-10" db="EMBL/GenBank/DDBJ databases">
        <authorList>
            <person name="de Groot N.N."/>
        </authorList>
    </citation>
    <scope>NUCLEOTIDE SEQUENCE [LARGE SCALE GENOMIC DNA]</scope>
    <source>
        <strain evidence="7 8">CGMCC 4.1877</strain>
    </source>
</reference>
<gene>
    <name evidence="7" type="ORF">SAMN05216207_100264</name>
</gene>
<dbReference type="STRING" id="260086.SAMN05216207_100264"/>
<dbReference type="PANTHER" id="PTHR30532">
    <property type="entry name" value="IRON III DICITRATE-BINDING PERIPLASMIC PROTEIN"/>
    <property type="match status" value="1"/>
</dbReference>
<dbReference type="PROSITE" id="PS50983">
    <property type="entry name" value="FE_B12_PBP"/>
    <property type="match status" value="1"/>
</dbReference>
<organism evidence="7 8">
    <name type="scientific">Pseudonocardia ammonioxydans</name>
    <dbReference type="NCBI Taxonomy" id="260086"/>
    <lineage>
        <taxon>Bacteria</taxon>
        <taxon>Bacillati</taxon>
        <taxon>Actinomycetota</taxon>
        <taxon>Actinomycetes</taxon>
        <taxon>Pseudonocardiales</taxon>
        <taxon>Pseudonocardiaceae</taxon>
        <taxon>Pseudonocardia</taxon>
    </lineage>
</organism>
<dbReference type="InterPro" id="IPR002491">
    <property type="entry name" value="ABC_transptr_periplasmic_BD"/>
</dbReference>
<dbReference type="Proteomes" id="UP000199614">
    <property type="component" value="Unassembled WGS sequence"/>
</dbReference>
<evidence type="ECO:0000256" key="5">
    <source>
        <dbReference type="SAM" id="SignalP"/>
    </source>
</evidence>
<dbReference type="AlphaFoldDB" id="A0A1I4T2J3"/>
<dbReference type="RefSeq" id="WP_093336782.1">
    <property type="nucleotide sequence ID" value="NZ_FOUY01000002.1"/>
</dbReference>
<comment type="similarity">
    <text evidence="2">Belongs to the bacterial solute-binding protein 8 family.</text>
</comment>
<dbReference type="GO" id="GO:0030288">
    <property type="term" value="C:outer membrane-bounded periplasmic space"/>
    <property type="evidence" value="ECO:0007669"/>
    <property type="project" value="TreeGrafter"/>
</dbReference>
<protein>
    <submittedName>
        <fullName evidence="7">Iron complex transport system substrate-binding protein</fullName>
    </submittedName>
</protein>
<dbReference type="Pfam" id="PF01497">
    <property type="entry name" value="Peripla_BP_2"/>
    <property type="match status" value="1"/>
</dbReference>
<comment type="subcellular location">
    <subcellularLocation>
        <location evidence="1">Cell envelope</location>
    </subcellularLocation>
</comment>
<keyword evidence="3" id="KW-0813">Transport</keyword>
<proteinExistence type="inferred from homology"/>
<evidence type="ECO:0000259" key="6">
    <source>
        <dbReference type="PROSITE" id="PS50983"/>
    </source>
</evidence>
<evidence type="ECO:0000256" key="4">
    <source>
        <dbReference type="ARBA" id="ARBA00022729"/>
    </source>
</evidence>
<keyword evidence="8" id="KW-1185">Reference proteome</keyword>
<sequence>MIRPLLASTLAAALLLVTACGAQTVDDPAPAPAGAGYPVTVAHALGAAEIPAAPARVVTLSSGDTDAALALGVTPVAVVTSFYAPGPELPWQAGRLGPEVTAIPGNPDFSVDVEAVAAARPDLVLGTGAMLTPQTYQALTRIAPVVAHLGSPTTDRWQDLTAAVGTALGRGDAAGTAIGETTAAIAAFGDRHPGLRGRTFTFSVLQSPTTLGTVVSGADHLSVLFGELGLGLPDAVAGRPESAPGAGIAAVSTEQLGDLAADLVLVVAPSPELAESFGADPRVAGLGSVRTLDMITATALRTPSALSLRWGLEQLEPLPAAAG</sequence>
<feature type="signal peptide" evidence="5">
    <location>
        <begin position="1"/>
        <end position="22"/>
    </location>
</feature>
<feature type="domain" description="Fe/B12 periplasmic-binding" evidence="6">
    <location>
        <begin position="56"/>
        <end position="323"/>
    </location>
</feature>
<dbReference type="EMBL" id="FOUY01000002">
    <property type="protein sequence ID" value="SFM70855.1"/>
    <property type="molecule type" value="Genomic_DNA"/>
</dbReference>
<evidence type="ECO:0000256" key="1">
    <source>
        <dbReference type="ARBA" id="ARBA00004196"/>
    </source>
</evidence>
<dbReference type="PROSITE" id="PS51257">
    <property type="entry name" value="PROKAR_LIPOPROTEIN"/>
    <property type="match status" value="1"/>
</dbReference>
<feature type="chain" id="PRO_5038552132" evidence="5">
    <location>
        <begin position="23"/>
        <end position="323"/>
    </location>
</feature>
<dbReference type="InterPro" id="IPR051313">
    <property type="entry name" value="Bact_iron-sidero_bind"/>
</dbReference>
<keyword evidence="4 5" id="KW-0732">Signal</keyword>
<evidence type="ECO:0000256" key="3">
    <source>
        <dbReference type="ARBA" id="ARBA00022448"/>
    </source>
</evidence>
<evidence type="ECO:0000313" key="8">
    <source>
        <dbReference type="Proteomes" id="UP000199614"/>
    </source>
</evidence>
<dbReference type="PANTHER" id="PTHR30532:SF24">
    <property type="entry name" value="FERRIC ENTEROBACTIN-BINDING PERIPLASMIC PROTEIN FEPB"/>
    <property type="match status" value="1"/>
</dbReference>
<evidence type="ECO:0000256" key="2">
    <source>
        <dbReference type="ARBA" id="ARBA00008814"/>
    </source>
</evidence>
<accession>A0A1I4T2J3</accession>
<evidence type="ECO:0000313" key="7">
    <source>
        <dbReference type="EMBL" id="SFM70855.1"/>
    </source>
</evidence>
<dbReference type="OrthoDB" id="1846031at2"/>
<dbReference type="Gene3D" id="3.40.50.1980">
    <property type="entry name" value="Nitrogenase molybdenum iron protein domain"/>
    <property type="match status" value="2"/>
</dbReference>
<dbReference type="GO" id="GO:1901678">
    <property type="term" value="P:iron coordination entity transport"/>
    <property type="evidence" value="ECO:0007669"/>
    <property type="project" value="UniProtKB-ARBA"/>
</dbReference>
<dbReference type="SUPFAM" id="SSF53807">
    <property type="entry name" value="Helical backbone' metal receptor"/>
    <property type="match status" value="1"/>
</dbReference>